<keyword evidence="3" id="KW-1185">Reference proteome</keyword>
<protein>
    <submittedName>
        <fullName evidence="2">Outer membrane lipoprotein carrier protein LolA</fullName>
    </submittedName>
</protein>
<keyword evidence="1" id="KW-0732">Signal</keyword>
<name>A0ABW4IK88_9SPHI</name>
<dbReference type="CDD" id="cd16325">
    <property type="entry name" value="LolA"/>
    <property type="match status" value="1"/>
</dbReference>
<accession>A0ABW4IK88</accession>
<reference evidence="3" key="1">
    <citation type="journal article" date="2019" name="Int. J. Syst. Evol. Microbiol.">
        <title>The Global Catalogue of Microorganisms (GCM) 10K type strain sequencing project: providing services to taxonomists for standard genome sequencing and annotation.</title>
        <authorList>
            <consortium name="The Broad Institute Genomics Platform"/>
            <consortium name="The Broad Institute Genome Sequencing Center for Infectious Disease"/>
            <person name="Wu L."/>
            <person name="Ma J."/>
        </authorList>
    </citation>
    <scope>NUCLEOTIDE SEQUENCE [LARGE SCALE GENOMIC DNA]</scope>
    <source>
        <strain evidence="3">CCUG 53762</strain>
    </source>
</reference>
<dbReference type="Gene3D" id="2.50.20.10">
    <property type="entry name" value="Lipoprotein localisation LolA/LolB/LppX"/>
    <property type="match status" value="1"/>
</dbReference>
<keyword evidence="2" id="KW-0449">Lipoprotein</keyword>
<dbReference type="RefSeq" id="WP_379664369.1">
    <property type="nucleotide sequence ID" value="NZ_JBHUDG010000051.1"/>
</dbReference>
<dbReference type="InterPro" id="IPR004564">
    <property type="entry name" value="OM_lipoprot_carrier_LolA-like"/>
</dbReference>
<dbReference type="PANTHER" id="PTHR35869">
    <property type="entry name" value="OUTER-MEMBRANE LIPOPROTEIN CARRIER PROTEIN"/>
    <property type="match status" value="1"/>
</dbReference>
<comment type="caution">
    <text evidence="2">The sequence shown here is derived from an EMBL/GenBank/DDBJ whole genome shotgun (WGS) entry which is preliminary data.</text>
</comment>
<proteinExistence type="predicted"/>
<dbReference type="PANTHER" id="PTHR35869:SF1">
    <property type="entry name" value="OUTER-MEMBRANE LIPOPROTEIN CARRIER PROTEIN"/>
    <property type="match status" value="1"/>
</dbReference>
<evidence type="ECO:0000256" key="1">
    <source>
        <dbReference type="ARBA" id="ARBA00022729"/>
    </source>
</evidence>
<evidence type="ECO:0000313" key="2">
    <source>
        <dbReference type="EMBL" id="MFD1632046.1"/>
    </source>
</evidence>
<evidence type="ECO:0000313" key="3">
    <source>
        <dbReference type="Proteomes" id="UP001597118"/>
    </source>
</evidence>
<dbReference type="Proteomes" id="UP001597118">
    <property type="component" value="Unassembled WGS sequence"/>
</dbReference>
<gene>
    <name evidence="2" type="ORF">ACFSAH_19400</name>
</gene>
<dbReference type="SUPFAM" id="SSF89392">
    <property type="entry name" value="Prokaryotic lipoproteins and lipoprotein localization factors"/>
    <property type="match status" value="1"/>
</dbReference>
<dbReference type="InterPro" id="IPR029046">
    <property type="entry name" value="LolA/LolB/LppX"/>
</dbReference>
<dbReference type="EMBL" id="JBHUDG010000051">
    <property type="protein sequence ID" value="MFD1632046.1"/>
    <property type="molecule type" value="Genomic_DNA"/>
</dbReference>
<sequence>MLTLLLLMVGALNTSAQNDPKAKPILADVSKKFRSYDIVKCDFSFTFTNRQANEQQSYSGVLYVQSKLNKYKVTLPNQEIISDGKSQWTYLKEDNEVQISEIDNSADAINPAQIFTLYEKGFKYLYVGDSKSNGKNYHNLELVPLTSKSFSKIKLVVDKSTKLISSFSVYDKNGNIYTYIIKNFVPNVKVAPSIFTFDKSKYPGVEIVDLR</sequence>
<dbReference type="Pfam" id="PF03548">
    <property type="entry name" value="LolA"/>
    <property type="match status" value="1"/>
</dbReference>
<organism evidence="2 3">
    <name type="scientific">Pseudopedobacter beijingensis</name>
    <dbReference type="NCBI Taxonomy" id="1207056"/>
    <lineage>
        <taxon>Bacteria</taxon>
        <taxon>Pseudomonadati</taxon>
        <taxon>Bacteroidota</taxon>
        <taxon>Sphingobacteriia</taxon>
        <taxon>Sphingobacteriales</taxon>
        <taxon>Sphingobacteriaceae</taxon>
        <taxon>Pseudopedobacter</taxon>
    </lineage>
</organism>